<feature type="signal peptide" evidence="1">
    <location>
        <begin position="1"/>
        <end position="23"/>
    </location>
</feature>
<protein>
    <submittedName>
        <fullName evidence="2">Copper chaperone PCu(A)C</fullName>
    </submittedName>
</protein>
<name>A0A6N1X9N8_9BURK</name>
<dbReference type="InterPro" id="IPR007410">
    <property type="entry name" value="LpqE-like"/>
</dbReference>
<dbReference type="EMBL" id="CP054840">
    <property type="protein sequence ID" value="QKV54550.1"/>
    <property type="molecule type" value="Genomic_DNA"/>
</dbReference>
<sequence length="166" mass="17529">MTKNQWISPFLVAAALFAGNAFAHTDAAPVEVEGAWIRATVPGQQGTGGFMRLKAKEPLTLVGVRSPAAGVAELHEMKMEGDVMRMRAIKALPLPAGKTVELKSGGHHLMLQQLKAPLPKGSEVLMTLEFRNAKDEPSLLHLKVPVATSAPAGATPAPAHARGHAH</sequence>
<dbReference type="RefSeq" id="WP_175505350.1">
    <property type="nucleotide sequence ID" value="NZ_CP054840.1"/>
</dbReference>
<proteinExistence type="predicted"/>
<accession>A0A6N1X9N8</accession>
<dbReference type="InterPro" id="IPR036182">
    <property type="entry name" value="PCuAC_sf"/>
</dbReference>
<dbReference type="PANTHER" id="PTHR36302">
    <property type="entry name" value="BLR7088 PROTEIN"/>
    <property type="match status" value="1"/>
</dbReference>
<dbReference type="PANTHER" id="PTHR36302:SF1">
    <property type="entry name" value="COPPER CHAPERONE PCU(A)C"/>
    <property type="match status" value="1"/>
</dbReference>
<dbReference type="Proteomes" id="UP000509579">
    <property type="component" value="Chromosome"/>
</dbReference>
<evidence type="ECO:0000256" key="1">
    <source>
        <dbReference type="SAM" id="SignalP"/>
    </source>
</evidence>
<dbReference type="Gene3D" id="2.60.40.1890">
    <property type="entry name" value="PCu(A)C copper chaperone"/>
    <property type="match status" value="1"/>
</dbReference>
<keyword evidence="3" id="KW-1185">Reference proteome</keyword>
<keyword evidence="1" id="KW-0732">Signal</keyword>
<organism evidence="2 3">
    <name type="scientific">Comamonas antarctica</name>
    <dbReference type="NCBI Taxonomy" id="2743470"/>
    <lineage>
        <taxon>Bacteria</taxon>
        <taxon>Pseudomonadati</taxon>
        <taxon>Pseudomonadota</taxon>
        <taxon>Betaproteobacteria</taxon>
        <taxon>Burkholderiales</taxon>
        <taxon>Comamonadaceae</taxon>
        <taxon>Comamonas</taxon>
    </lineage>
</organism>
<gene>
    <name evidence="2" type="ORF">HUK68_17565</name>
</gene>
<evidence type="ECO:0000313" key="3">
    <source>
        <dbReference type="Proteomes" id="UP000509579"/>
    </source>
</evidence>
<dbReference type="KEGG" id="aant:HUK68_17565"/>
<evidence type="ECO:0000313" key="2">
    <source>
        <dbReference type="EMBL" id="QKV54550.1"/>
    </source>
</evidence>
<reference evidence="2 3" key="1">
    <citation type="submission" date="2020-06" db="EMBL/GenBank/DDBJ databases">
        <title>Acidovorax antarctica sp. nov., isolated from Corinth ice sheet soil, Antarctic Fields Peninsula.</title>
        <authorList>
            <person name="Xu Q."/>
            <person name="Peng F."/>
        </authorList>
    </citation>
    <scope>NUCLEOTIDE SEQUENCE [LARGE SCALE GENOMIC DNA]</scope>
    <source>
        <strain evidence="2 3">16-35-5</strain>
    </source>
</reference>
<dbReference type="InterPro" id="IPR058248">
    <property type="entry name" value="Lxx211020-like"/>
</dbReference>
<dbReference type="Pfam" id="PF04314">
    <property type="entry name" value="PCuAC"/>
    <property type="match status" value="1"/>
</dbReference>
<dbReference type="AlphaFoldDB" id="A0A6N1X9N8"/>
<dbReference type="SUPFAM" id="SSF110087">
    <property type="entry name" value="DR1885-like metal-binding protein"/>
    <property type="match status" value="1"/>
</dbReference>
<feature type="chain" id="PRO_5027023718" evidence="1">
    <location>
        <begin position="24"/>
        <end position="166"/>
    </location>
</feature>